<feature type="transmembrane region" description="Helical" evidence="7">
    <location>
        <begin position="324"/>
        <end position="343"/>
    </location>
</feature>
<feature type="transmembrane region" description="Helical" evidence="7">
    <location>
        <begin position="363"/>
        <end position="384"/>
    </location>
</feature>
<feature type="transmembrane region" description="Helical" evidence="7">
    <location>
        <begin position="546"/>
        <end position="569"/>
    </location>
</feature>
<evidence type="ECO:0000256" key="4">
    <source>
        <dbReference type="ARBA" id="ARBA00022989"/>
    </source>
</evidence>
<feature type="transmembrane region" description="Helical" evidence="7">
    <location>
        <begin position="211"/>
        <end position="232"/>
    </location>
</feature>
<dbReference type="PANTHER" id="PTHR22950">
    <property type="entry name" value="AMINO ACID TRANSPORTER"/>
    <property type="match status" value="1"/>
</dbReference>
<feature type="region of interest" description="Disordered" evidence="6">
    <location>
        <begin position="77"/>
        <end position="99"/>
    </location>
</feature>
<evidence type="ECO:0000259" key="8">
    <source>
        <dbReference type="Pfam" id="PF01490"/>
    </source>
</evidence>
<evidence type="ECO:0000256" key="5">
    <source>
        <dbReference type="ARBA" id="ARBA00023136"/>
    </source>
</evidence>
<feature type="transmembrane region" description="Helical" evidence="7">
    <location>
        <begin position="510"/>
        <end position="526"/>
    </location>
</feature>
<feature type="transmembrane region" description="Helical" evidence="7">
    <location>
        <begin position="440"/>
        <end position="465"/>
    </location>
</feature>
<name>A0AAV9PVA6_9PEZI</name>
<evidence type="ECO:0000256" key="6">
    <source>
        <dbReference type="SAM" id="MobiDB-lite"/>
    </source>
</evidence>
<dbReference type="PANTHER" id="PTHR22950:SF332">
    <property type="entry name" value="AMINO ACID TRANSPORTER (EUROFUNG)"/>
    <property type="match status" value="1"/>
</dbReference>
<feature type="transmembrane region" description="Helical" evidence="7">
    <location>
        <begin position="257"/>
        <end position="278"/>
    </location>
</feature>
<feature type="region of interest" description="Disordered" evidence="6">
    <location>
        <begin position="145"/>
        <end position="177"/>
    </location>
</feature>
<feature type="transmembrane region" description="Helical" evidence="7">
    <location>
        <begin position="486"/>
        <end position="504"/>
    </location>
</feature>
<comment type="similarity">
    <text evidence="2">Belongs to the amino acid/polyamine transporter 2 family.</text>
</comment>
<feature type="region of interest" description="Disordered" evidence="6">
    <location>
        <begin position="1"/>
        <end position="55"/>
    </location>
</feature>
<evidence type="ECO:0000256" key="1">
    <source>
        <dbReference type="ARBA" id="ARBA00004141"/>
    </source>
</evidence>
<dbReference type="AlphaFoldDB" id="A0AAV9PVA6"/>
<evidence type="ECO:0000256" key="2">
    <source>
        <dbReference type="ARBA" id="ARBA00008066"/>
    </source>
</evidence>
<feature type="compositionally biased region" description="Polar residues" evidence="6">
    <location>
        <begin position="1"/>
        <end position="11"/>
    </location>
</feature>
<keyword evidence="3 7" id="KW-0812">Transmembrane</keyword>
<dbReference type="Pfam" id="PF01490">
    <property type="entry name" value="Aa_trans"/>
    <property type="match status" value="1"/>
</dbReference>
<feature type="domain" description="Amino acid transporter transmembrane" evidence="8">
    <location>
        <begin position="180"/>
        <end position="564"/>
    </location>
</feature>
<comment type="caution">
    <text evidence="9">The sequence shown here is derived from an EMBL/GenBank/DDBJ whole genome shotgun (WGS) entry which is preliminary data.</text>
</comment>
<keyword evidence="4 7" id="KW-1133">Transmembrane helix</keyword>
<dbReference type="Proteomes" id="UP001345827">
    <property type="component" value="Unassembled WGS sequence"/>
</dbReference>
<dbReference type="GO" id="GO:0005302">
    <property type="term" value="F:L-tyrosine transmembrane transporter activity"/>
    <property type="evidence" value="ECO:0007669"/>
    <property type="project" value="TreeGrafter"/>
</dbReference>
<gene>
    <name evidence="9" type="ORF">LTR25_009411</name>
</gene>
<sequence>MADTPNSQQDVQAARVISGHLPSGYTAGYVAGSDTPEPSKDSDETEAESSLQLQGGDIHRDLFKIHHRGKLQHRAATFSHPQLTTSNDDDDEPTVADQLAPGGFRREFIVRQKYGRFNPAVMPVTRNFVEFLALYGAFAGEDLEDTDDESALEDEEQAPSETRPLLGRRRTTTRAQKGDAGTTKTFFTLLKAFIGTGIMFLPKAFNNGGILFSSMTLLIVSLVTTLAFHLLLQCRQVHKKNGYGELGEVIGGPRLRAIILASVTISQLGFVCAGTVFVAQNLHSFLQAVTKGSQPLSTNVLIALQLIALVPLAYIRNISKLGPAALLADVFILLGLAYIYYYDVATLVNDGIHPSVQLFNPDYYTMTIGSAIFTFEGIGLILPIQSSMKNPEKFEPLLWVIMLIITVIFTSIGALCYATFGSATQIEVISNFPQDNKFVNAVQFLYALAVMAGTPVQLFPALRILEGKVFGRRSGKRDASTKWKKNGFRTLLVIFCVLIAILGSNNLDRFVALIGSFACVPLVYVYPPLLHYKGVAQTKWAKAGDLALMALGMACMIYTTIITIVNSFIKS</sequence>
<dbReference type="InterPro" id="IPR013057">
    <property type="entry name" value="AA_transpt_TM"/>
</dbReference>
<reference evidence="9 10" key="1">
    <citation type="submission" date="2023-06" db="EMBL/GenBank/DDBJ databases">
        <title>Black Yeasts Isolated from many extreme environments.</title>
        <authorList>
            <person name="Coleine C."/>
            <person name="Stajich J.E."/>
            <person name="Selbmann L."/>
        </authorList>
    </citation>
    <scope>NUCLEOTIDE SEQUENCE [LARGE SCALE GENOMIC DNA]</scope>
    <source>
        <strain evidence="9 10">CCFEE 5887</strain>
    </source>
</reference>
<evidence type="ECO:0000256" key="7">
    <source>
        <dbReference type="SAM" id="Phobius"/>
    </source>
</evidence>
<feature type="compositionally biased region" description="Acidic residues" evidence="6">
    <location>
        <begin position="145"/>
        <end position="158"/>
    </location>
</feature>
<feature type="transmembrane region" description="Helical" evidence="7">
    <location>
        <begin position="396"/>
        <end position="420"/>
    </location>
</feature>
<accession>A0AAV9PVA6</accession>
<comment type="subcellular location">
    <subcellularLocation>
        <location evidence="1">Membrane</location>
        <topology evidence="1">Multi-pass membrane protein</topology>
    </subcellularLocation>
</comment>
<dbReference type="EMBL" id="JAXLQG010000020">
    <property type="protein sequence ID" value="KAK5530165.1"/>
    <property type="molecule type" value="Genomic_DNA"/>
</dbReference>
<dbReference type="Gene3D" id="1.20.1740.10">
    <property type="entry name" value="Amino acid/polyamine transporter I"/>
    <property type="match status" value="1"/>
</dbReference>
<dbReference type="GO" id="GO:0005774">
    <property type="term" value="C:vacuolar membrane"/>
    <property type="evidence" value="ECO:0007669"/>
    <property type="project" value="TreeGrafter"/>
</dbReference>
<evidence type="ECO:0000313" key="10">
    <source>
        <dbReference type="Proteomes" id="UP001345827"/>
    </source>
</evidence>
<keyword evidence="10" id="KW-1185">Reference proteome</keyword>
<evidence type="ECO:0000256" key="3">
    <source>
        <dbReference type="ARBA" id="ARBA00022692"/>
    </source>
</evidence>
<organism evidence="9 10">
    <name type="scientific">Vermiconidia calcicola</name>
    <dbReference type="NCBI Taxonomy" id="1690605"/>
    <lineage>
        <taxon>Eukaryota</taxon>
        <taxon>Fungi</taxon>
        <taxon>Dikarya</taxon>
        <taxon>Ascomycota</taxon>
        <taxon>Pezizomycotina</taxon>
        <taxon>Dothideomycetes</taxon>
        <taxon>Dothideomycetidae</taxon>
        <taxon>Mycosphaerellales</taxon>
        <taxon>Extremaceae</taxon>
        <taxon>Vermiconidia</taxon>
    </lineage>
</organism>
<proteinExistence type="inferred from homology"/>
<protein>
    <recommendedName>
        <fullName evidence="8">Amino acid transporter transmembrane domain-containing protein</fullName>
    </recommendedName>
</protein>
<keyword evidence="5 7" id="KW-0472">Membrane</keyword>
<evidence type="ECO:0000313" key="9">
    <source>
        <dbReference type="EMBL" id="KAK5530165.1"/>
    </source>
</evidence>
<feature type="transmembrane region" description="Helical" evidence="7">
    <location>
        <begin position="186"/>
        <end position="205"/>
    </location>
</feature>
<feature type="transmembrane region" description="Helical" evidence="7">
    <location>
        <begin position="298"/>
        <end position="315"/>
    </location>
</feature>